<dbReference type="EMBL" id="CP002502">
    <property type="protein sequence ID" value="AET40571.1"/>
    <property type="molecule type" value="Genomic_DNA"/>
</dbReference>
<dbReference type="GO" id="GO:0008725">
    <property type="term" value="F:DNA-3-methyladenine glycosylase activity"/>
    <property type="evidence" value="ECO:0007669"/>
    <property type="project" value="EnsemblFungi"/>
</dbReference>
<dbReference type="Proteomes" id="UP000006790">
    <property type="component" value="Chromosome 6"/>
</dbReference>
<dbReference type="InterPro" id="IPR000035">
    <property type="entry name" value="Alkylbase_DNA_glycsylse_CS"/>
</dbReference>
<proteinExistence type="inferred from homology"/>
<feature type="domain" description="HhH-GPD" evidence="4">
    <location>
        <begin position="71"/>
        <end position="224"/>
    </location>
</feature>
<evidence type="ECO:0000313" key="5">
    <source>
        <dbReference type="EMBL" id="AET40571.1"/>
    </source>
</evidence>
<dbReference type="HOGENOM" id="CLU_000445_72_4_1"/>
<dbReference type="SUPFAM" id="SSF48150">
    <property type="entry name" value="DNA-glycosylase"/>
    <property type="match status" value="1"/>
</dbReference>
<dbReference type="GO" id="GO:0006307">
    <property type="term" value="P:DNA alkylation repair"/>
    <property type="evidence" value="ECO:0007669"/>
    <property type="project" value="EnsemblFungi"/>
</dbReference>
<accession>G8JV92</accession>
<comment type="similarity">
    <text evidence="1">Belongs to the alkylbase DNA glycosidase AlkA family.</text>
</comment>
<dbReference type="GeneID" id="11468961"/>
<dbReference type="PANTHER" id="PTHR43003">
    <property type="entry name" value="DNA-3-METHYLADENINE GLYCOSYLASE"/>
    <property type="match status" value="1"/>
</dbReference>
<dbReference type="Gene3D" id="1.10.340.30">
    <property type="entry name" value="Hypothetical protein, domain 2"/>
    <property type="match status" value="1"/>
</dbReference>
<dbReference type="PROSITE" id="PS00516">
    <property type="entry name" value="ALKYLBASE_DNA_GLYCOS"/>
    <property type="match status" value="1"/>
</dbReference>
<dbReference type="RefSeq" id="XP_003647388.1">
    <property type="nucleotide sequence ID" value="XM_003647340.1"/>
</dbReference>
<dbReference type="Pfam" id="PF00730">
    <property type="entry name" value="HhH-GPD"/>
    <property type="match status" value="1"/>
</dbReference>
<dbReference type="OMA" id="FMFILWR"/>
<dbReference type="eggNOG" id="KOG1918">
    <property type="taxonomic scope" value="Eukaryota"/>
</dbReference>
<dbReference type="SMART" id="SM00478">
    <property type="entry name" value="ENDO3c"/>
    <property type="match status" value="1"/>
</dbReference>
<name>G8JV92_ERECY</name>
<dbReference type="InterPro" id="IPR011257">
    <property type="entry name" value="DNA_glycosylase"/>
</dbReference>
<evidence type="ECO:0000256" key="3">
    <source>
        <dbReference type="ARBA" id="ARBA00023204"/>
    </source>
</evidence>
<evidence type="ECO:0000313" key="6">
    <source>
        <dbReference type="Proteomes" id="UP000006790"/>
    </source>
</evidence>
<keyword evidence="2" id="KW-0227">DNA damage</keyword>
<dbReference type="AlphaFoldDB" id="G8JV92"/>
<dbReference type="GO" id="GO:0005634">
    <property type="term" value="C:nucleus"/>
    <property type="evidence" value="ECO:0007669"/>
    <property type="project" value="TreeGrafter"/>
</dbReference>
<sequence length="277" mass="31890">MKRSREDQLLLPKDYLSRHTPEFGKAVRFILDKDPSLADIILKSDFPIYSINRKKINTLNECFVNLASGILSQQISGVAAKAIKARIVDLFKGEFPSYETLESIFKSKETEDIRKCGVSGRKLVYLESLVNYFCNESENIERLIKEGNAEEIVNELVKNVKGIGLWSAKMFLVTALQHPNVFTADDLGISRGCSNYLKTRPEVLKNIMTKRRKIKKSKIKHKNRNWTIYDEDIVEICAESFEPYRTVFMLILWRLSSTNMEAMIAAEKQFDDTKCDK</sequence>
<dbReference type="GO" id="GO:0006285">
    <property type="term" value="P:base-excision repair, AP site formation"/>
    <property type="evidence" value="ECO:0007669"/>
    <property type="project" value="EnsemblFungi"/>
</dbReference>
<dbReference type="GO" id="GO:0043916">
    <property type="term" value="F:DNA-7-methylguanine glycosylase activity"/>
    <property type="evidence" value="ECO:0007669"/>
    <property type="project" value="TreeGrafter"/>
</dbReference>
<dbReference type="PANTHER" id="PTHR43003:SF5">
    <property type="entry name" value="DNA-3-METHYLADENINE GLYCOSYLASE"/>
    <property type="match status" value="1"/>
</dbReference>
<keyword evidence="6" id="KW-1185">Reference proteome</keyword>
<dbReference type="InParanoid" id="G8JV92"/>
<evidence type="ECO:0000256" key="2">
    <source>
        <dbReference type="ARBA" id="ARBA00022763"/>
    </source>
</evidence>
<organism evidence="5 6">
    <name type="scientific">Eremothecium cymbalariae (strain CBS 270.75 / DBVPG 7215 / KCTC 17166 / NRRL Y-17582)</name>
    <name type="common">Yeast</name>
    <dbReference type="NCBI Taxonomy" id="931890"/>
    <lineage>
        <taxon>Eukaryota</taxon>
        <taxon>Fungi</taxon>
        <taxon>Dikarya</taxon>
        <taxon>Ascomycota</taxon>
        <taxon>Saccharomycotina</taxon>
        <taxon>Saccharomycetes</taxon>
        <taxon>Saccharomycetales</taxon>
        <taxon>Saccharomycetaceae</taxon>
        <taxon>Eremothecium</taxon>
    </lineage>
</organism>
<dbReference type="GO" id="GO:0032993">
    <property type="term" value="C:protein-DNA complex"/>
    <property type="evidence" value="ECO:0007669"/>
    <property type="project" value="TreeGrafter"/>
</dbReference>
<protein>
    <recommendedName>
        <fullName evidence="4">HhH-GPD domain-containing protein</fullName>
    </recommendedName>
</protein>
<evidence type="ECO:0000256" key="1">
    <source>
        <dbReference type="ARBA" id="ARBA00010817"/>
    </source>
</evidence>
<reference evidence="6" key="1">
    <citation type="journal article" date="2012" name="G3 (Bethesda)">
        <title>Pichia sorbitophila, an interspecies yeast hybrid reveals early steps of genome resolution following polyploidization.</title>
        <authorList>
            <person name="Leh Louis V."/>
            <person name="Despons L."/>
            <person name="Friedrich A."/>
            <person name="Martin T."/>
            <person name="Durrens P."/>
            <person name="Casaregola S."/>
            <person name="Neuveglise C."/>
            <person name="Fairhead C."/>
            <person name="Marck C."/>
            <person name="Cruz J.A."/>
            <person name="Straub M.L."/>
            <person name="Kugler V."/>
            <person name="Sacerdot C."/>
            <person name="Uzunov Z."/>
            <person name="Thierry A."/>
            <person name="Weiss S."/>
            <person name="Bleykasten C."/>
            <person name="De Montigny J."/>
            <person name="Jacques N."/>
            <person name="Jung P."/>
            <person name="Lemaire M."/>
            <person name="Mallet S."/>
            <person name="Morel G."/>
            <person name="Richard G.F."/>
            <person name="Sarkar A."/>
            <person name="Savel G."/>
            <person name="Schacherer J."/>
            <person name="Seret M.L."/>
            <person name="Talla E."/>
            <person name="Samson G."/>
            <person name="Jubin C."/>
            <person name="Poulain J."/>
            <person name="Vacherie B."/>
            <person name="Barbe V."/>
            <person name="Pelletier E."/>
            <person name="Sherman D.J."/>
            <person name="Westhof E."/>
            <person name="Weissenbach J."/>
            <person name="Baret P.V."/>
            <person name="Wincker P."/>
            <person name="Gaillardin C."/>
            <person name="Dujon B."/>
            <person name="Souciet J.L."/>
        </authorList>
    </citation>
    <scope>NUCLEOTIDE SEQUENCE [LARGE SCALE GENOMIC DNA]</scope>
    <source>
        <strain evidence="6">CBS 270.75 / DBVPG 7215 / KCTC 17166 / NRRL Y-17582</strain>
    </source>
</reference>
<evidence type="ECO:0000259" key="4">
    <source>
        <dbReference type="SMART" id="SM00478"/>
    </source>
</evidence>
<dbReference type="KEGG" id="erc:Ecym_6188"/>
<keyword evidence="3" id="KW-0234">DNA repair</keyword>
<dbReference type="OrthoDB" id="415889at2759"/>
<dbReference type="STRING" id="931890.G8JV92"/>
<gene>
    <name evidence="5" type="ordered locus">Ecym_6188</name>
</gene>
<dbReference type="FunCoup" id="G8JV92">
    <property type="interactions" value="68"/>
</dbReference>
<dbReference type="InterPro" id="IPR051912">
    <property type="entry name" value="Alkylbase_DNA_Glycosylase/TA"/>
</dbReference>
<dbReference type="Gene3D" id="1.10.1670.40">
    <property type="match status" value="1"/>
</dbReference>
<dbReference type="GO" id="GO:0032131">
    <property type="term" value="F:alkylated DNA binding"/>
    <property type="evidence" value="ECO:0007669"/>
    <property type="project" value="TreeGrafter"/>
</dbReference>
<dbReference type="InterPro" id="IPR003265">
    <property type="entry name" value="HhH-GPD_domain"/>
</dbReference>